<dbReference type="InterPro" id="IPR008928">
    <property type="entry name" value="6-hairpin_glycosidase_sf"/>
</dbReference>
<comment type="similarity">
    <text evidence="1">Belongs to the glycosyl hydrolase 9 (cellulase E) family.</text>
</comment>
<dbReference type="AlphaFoldDB" id="A0A166JT62"/>
<keyword evidence="3" id="KW-0624">Polysaccharide degradation</keyword>
<reference evidence="6 7" key="1">
    <citation type="submission" date="2015-08" db="EMBL/GenBank/DDBJ databases">
        <title>Draft Genome Sequences of 11 Lactococcus lactis subspecies cremoris strains.</title>
        <authorList>
            <person name="Wels M."/>
            <person name="Backus L."/>
            <person name="Boekhorst J."/>
            <person name="Dijkstra A."/>
            <person name="Beerthuizen M."/>
            <person name="Siezen R."/>
            <person name="Bachmann H."/>
            <person name="Van Hijum S."/>
        </authorList>
    </citation>
    <scope>NUCLEOTIDE SEQUENCE [LARGE SCALE GENOMIC DNA]</scope>
    <source>
        <strain evidence="6 7">KW10</strain>
    </source>
</reference>
<dbReference type="Pfam" id="PF02927">
    <property type="entry name" value="CelD_N"/>
    <property type="match status" value="1"/>
</dbReference>
<dbReference type="Pfam" id="PF00759">
    <property type="entry name" value="Glyco_hydro_9"/>
    <property type="match status" value="1"/>
</dbReference>
<dbReference type="GO" id="GO:0008810">
    <property type="term" value="F:cellulase activity"/>
    <property type="evidence" value="ECO:0007669"/>
    <property type="project" value="InterPro"/>
</dbReference>
<dbReference type="GO" id="GO:0000272">
    <property type="term" value="P:polysaccharide catabolic process"/>
    <property type="evidence" value="ECO:0007669"/>
    <property type="project" value="UniProtKB-KW"/>
</dbReference>
<dbReference type="Gene3D" id="1.50.10.10">
    <property type="match status" value="1"/>
</dbReference>
<dbReference type="InterPro" id="IPR014756">
    <property type="entry name" value="Ig_E-set"/>
</dbReference>
<evidence type="ECO:0000313" key="7">
    <source>
        <dbReference type="Proteomes" id="UP000076519"/>
    </source>
</evidence>
<keyword evidence="2" id="KW-0119">Carbohydrate metabolism</keyword>
<dbReference type="InterPro" id="IPR004197">
    <property type="entry name" value="Cellulase_Ig-like"/>
</dbReference>
<evidence type="ECO:0000313" key="6">
    <source>
        <dbReference type="EMBL" id="KZK06613.1"/>
    </source>
</evidence>
<evidence type="ECO:0000256" key="2">
    <source>
        <dbReference type="ARBA" id="ARBA00023277"/>
    </source>
</evidence>
<dbReference type="Gene3D" id="2.60.40.10">
    <property type="entry name" value="Immunoglobulins"/>
    <property type="match status" value="1"/>
</dbReference>
<dbReference type="PATRIC" id="fig|1359.32.peg.2257"/>
<dbReference type="InterPro" id="IPR013783">
    <property type="entry name" value="Ig-like_fold"/>
</dbReference>
<sequence length="795" mass="91034">MKKFYQDLLATNSLHKPLTVHKEESFESEGLKKEKIIQQVPILGEWEQIGRGKLVKDDALIHLKSPARFETYPADWPQDGDYTSFGMIGAKRIFANENWESFNQLKLVVTSNCKNIINPAITISFTNDGKIKVPDKYDREGHHVINLENKKTQEYRLNLSNLSRDAISKLEITFNANGSYMNLPAEWDIVVEQIFLETNQEKTNVKGWQFLENDLSYSHIGYPKESTKTVIAHNKHIGEKFRLVSKENSENVYEGTFKKFDKTVGAYAIADFSDYEISGEYYFQVGDLKTKSFKIADYKNLLKSSLWKSLNFVFCERCGCPVSGIHGTCHQDVYAEFNDRKIIFNGGWHDAGDLSQQLVQSAEVTLGIFELAEKVKNSDPVLYARLLEEGEWGLDFIFKTRLGNGYRLTSAGVSRWTDNQIGSMDDAKARVHNSSYDNFLITGILAKIYLSLSEESDLREKIASILEIDYQDALTEFKKAPFVHEPISWEHTYSTSKSTYLATMIWTAALLYQITDKVDYQLLVEQKLVELLACQETDGISLFDGTLLKGMFYRDEKKKVFQHFNHQAREHLYAYAMTEAQKIITDEELKVKLSTSVSNYGAYLKYLMKFAAPYPMIASGIYEKNEWQDKESFDKQHLLVGPEAKIEFQEQLVAGEQIAENYYIKRFPVWFSFRGNSAVLLSMGESAALLGKLLGDKSLTEIAYQQLEWLIGKNPFGQSMMFGEGHQFPEMYTVSSGEIVGEMPVGVQTFENEDAPYWPQFNNATYKEVWVGLAGKWFTLVSKLLEEEEYEKVIG</sequence>
<evidence type="ECO:0000259" key="4">
    <source>
        <dbReference type="Pfam" id="PF00759"/>
    </source>
</evidence>
<dbReference type="CDD" id="cd02850">
    <property type="entry name" value="E_set_Cellulase_N"/>
    <property type="match status" value="1"/>
</dbReference>
<dbReference type="SUPFAM" id="SSF81296">
    <property type="entry name" value="E set domains"/>
    <property type="match status" value="1"/>
</dbReference>
<accession>A0A166JT62</accession>
<dbReference type="InterPro" id="IPR012341">
    <property type="entry name" value="6hp_glycosidase-like_sf"/>
</dbReference>
<keyword evidence="6" id="KW-0378">Hydrolase</keyword>
<dbReference type="SUPFAM" id="SSF48208">
    <property type="entry name" value="Six-hairpin glycosidases"/>
    <property type="match status" value="1"/>
</dbReference>
<comment type="caution">
    <text evidence="6">The sequence shown here is derived from an EMBL/GenBank/DDBJ whole genome shotgun (WGS) entry which is preliminary data.</text>
</comment>
<protein>
    <submittedName>
        <fullName evidence="6">Glycosyl hydrolase family 9</fullName>
    </submittedName>
</protein>
<name>A0A166JT62_LACLC</name>
<dbReference type="Proteomes" id="UP000076519">
    <property type="component" value="Unassembled WGS sequence"/>
</dbReference>
<evidence type="ECO:0000256" key="1">
    <source>
        <dbReference type="ARBA" id="ARBA00007072"/>
    </source>
</evidence>
<dbReference type="EMBL" id="LIYF01000018">
    <property type="protein sequence ID" value="KZK06613.1"/>
    <property type="molecule type" value="Genomic_DNA"/>
</dbReference>
<feature type="domain" description="Glycoside hydrolase family 9" evidence="4">
    <location>
        <begin position="305"/>
        <end position="730"/>
    </location>
</feature>
<dbReference type="InterPro" id="IPR001701">
    <property type="entry name" value="Glyco_hydro_9"/>
</dbReference>
<dbReference type="RefSeq" id="WP_063281640.1">
    <property type="nucleotide sequence ID" value="NZ_LIYF01000018.1"/>
</dbReference>
<organism evidence="6 7">
    <name type="scientific">Lactococcus lactis subsp. cremoris</name>
    <name type="common">Streptococcus cremoris</name>
    <dbReference type="NCBI Taxonomy" id="1359"/>
    <lineage>
        <taxon>Bacteria</taxon>
        <taxon>Bacillati</taxon>
        <taxon>Bacillota</taxon>
        <taxon>Bacilli</taxon>
        <taxon>Lactobacillales</taxon>
        <taxon>Streptococcaceae</taxon>
        <taxon>Lactococcus</taxon>
    </lineage>
</organism>
<gene>
    <name evidence="6" type="ORF">AB996_1109</name>
</gene>
<feature type="domain" description="Cellulase Ig-like" evidence="5">
    <location>
        <begin position="220"/>
        <end position="288"/>
    </location>
</feature>
<proteinExistence type="inferred from homology"/>
<evidence type="ECO:0000259" key="5">
    <source>
        <dbReference type="Pfam" id="PF02927"/>
    </source>
</evidence>
<evidence type="ECO:0000256" key="3">
    <source>
        <dbReference type="ARBA" id="ARBA00023326"/>
    </source>
</evidence>